<feature type="compositionally biased region" description="Acidic residues" evidence="5">
    <location>
        <begin position="1028"/>
        <end position="1050"/>
    </location>
</feature>
<feature type="compositionally biased region" description="Polar residues" evidence="5">
    <location>
        <begin position="1105"/>
        <end position="1117"/>
    </location>
</feature>
<dbReference type="InterPro" id="IPR038286">
    <property type="entry name" value="IPK_sf"/>
</dbReference>
<feature type="region of interest" description="Disordered" evidence="5">
    <location>
        <begin position="954"/>
        <end position="1120"/>
    </location>
</feature>
<feature type="compositionally biased region" description="Basic and acidic residues" evidence="5">
    <location>
        <begin position="516"/>
        <end position="527"/>
    </location>
</feature>
<reference evidence="6 7" key="1">
    <citation type="submission" date="2024-02" db="EMBL/GenBank/DDBJ databases">
        <title>Discinaceae phylogenomics.</title>
        <authorList>
            <person name="Dirks A.C."/>
            <person name="James T.Y."/>
        </authorList>
    </citation>
    <scope>NUCLEOTIDE SEQUENCE [LARGE SCALE GENOMIC DNA]</scope>
    <source>
        <strain evidence="6 7">ACD0624</strain>
    </source>
</reference>
<evidence type="ECO:0000256" key="1">
    <source>
        <dbReference type="ARBA" id="ARBA00007374"/>
    </source>
</evidence>
<feature type="region of interest" description="Disordered" evidence="5">
    <location>
        <begin position="803"/>
        <end position="860"/>
    </location>
</feature>
<feature type="compositionally biased region" description="Polar residues" evidence="5">
    <location>
        <begin position="213"/>
        <end position="227"/>
    </location>
</feature>
<feature type="compositionally biased region" description="Low complexity" evidence="5">
    <location>
        <begin position="407"/>
        <end position="421"/>
    </location>
</feature>
<dbReference type="Proteomes" id="UP001447188">
    <property type="component" value="Unassembled WGS sequence"/>
</dbReference>
<gene>
    <name evidence="6" type="primary">KCS1</name>
    <name evidence="6" type="ORF">Q9L58_006712</name>
</gene>
<keyword evidence="7" id="KW-1185">Reference proteome</keyword>
<comment type="similarity">
    <text evidence="1 4">Belongs to the inositol phosphokinase (IPK) family.</text>
</comment>
<dbReference type="SUPFAM" id="SSF56104">
    <property type="entry name" value="SAICAR synthase-like"/>
    <property type="match status" value="1"/>
</dbReference>
<keyword evidence="3 4" id="KW-0418">Kinase</keyword>
<feature type="region of interest" description="Disordered" evidence="5">
    <location>
        <begin position="716"/>
        <end position="751"/>
    </location>
</feature>
<dbReference type="GO" id="GO:0016301">
    <property type="term" value="F:kinase activity"/>
    <property type="evidence" value="ECO:0007669"/>
    <property type="project" value="UniProtKB-KW"/>
</dbReference>
<dbReference type="EC" id="2.7.-.-" evidence="4"/>
<feature type="region of interest" description="Disordered" evidence="5">
    <location>
        <begin position="1"/>
        <end position="22"/>
    </location>
</feature>
<feature type="region of interest" description="Disordered" evidence="5">
    <location>
        <begin position="167"/>
        <end position="643"/>
    </location>
</feature>
<dbReference type="PANTHER" id="PTHR12400:SF21">
    <property type="entry name" value="KINASE"/>
    <property type="match status" value="1"/>
</dbReference>
<feature type="region of interest" description="Disordered" evidence="5">
    <location>
        <begin position="879"/>
        <end position="938"/>
    </location>
</feature>
<evidence type="ECO:0000256" key="4">
    <source>
        <dbReference type="RuleBase" id="RU363090"/>
    </source>
</evidence>
<dbReference type="Gene3D" id="3.30.470.160">
    <property type="entry name" value="Inositol polyphosphate kinase"/>
    <property type="match status" value="1"/>
</dbReference>
<organism evidence="6 7">
    <name type="scientific">Discina gigas</name>
    <dbReference type="NCBI Taxonomy" id="1032678"/>
    <lineage>
        <taxon>Eukaryota</taxon>
        <taxon>Fungi</taxon>
        <taxon>Dikarya</taxon>
        <taxon>Ascomycota</taxon>
        <taxon>Pezizomycotina</taxon>
        <taxon>Pezizomycetes</taxon>
        <taxon>Pezizales</taxon>
        <taxon>Discinaceae</taxon>
        <taxon>Discina</taxon>
    </lineage>
</organism>
<evidence type="ECO:0000256" key="5">
    <source>
        <dbReference type="SAM" id="MobiDB-lite"/>
    </source>
</evidence>
<dbReference type="InterPro" id="IPR005522">
    <property type="entry name" value="IPK"/>
</dbReference>
<feature type="compositionally biased region" description="Basic and acidic residues" evidence="5">
    <location>
        <begin position="275"/>
        <end position="328"/>
    </location>
</feature>
<feature type="compositionally biased region" description="Polar residues" evidence="5">
    <location>
        <begin position="628"/>
        <end position="640"/>
    </location>
</feature>
<protein>
    <recommendedName>
        <fullName evidence="4">Kinase</fullName>
        <ecNumber evidence="4">2.7.-.-</ecNumber>
    </recommendedName>
</protein>
<comment type="caution">
    <text evidence="6">The sequence shown here is derived from an EMBL/GenBank/DDBJ whole genome shotgun (WGS) entry which is preliminary data.</text>
</comment>
<evidence type="ECO:0000256" key="3">
    <source>
        <dbReference type="ARBA" id="ARBA00022777"/>
    </source>
</evidence>
<feature type="compositionally biased region" description="Basic and acidic residues" evidence="5">
    <location>
        <begin position="954"/>
        <end position="973"/>
    </location>
</feature>
<feature type="compositionally biased region" description="Basic and acidic residues" evidence="5">
    <location>
        <begin position="46"/>
        <end position="55"/>
    </location>
</feature>
<name>A0ABR3GFS9_9PEZI</name>
<dbReference type="Pfam" id="PF03770">
    <property type="entry name" value="IPK"/>
    <property type="match status" value="1"/>
</dbReference>
<feature type="compositionally biased region" description="Low complexity" evidence="5">
    <location>
        <begin position="803"/>
        <end position="822"/>
    </location>
</feature>
<dbReference type="EMBL" id="JBBBZM010000096">
    <property type="protein sequence ID" value="KAL0634391.1"/>
    <property type="molecule type" value="Genomic_DNA"/>
</dbReference>
<evidence type="ECO:0000313" key="7">
    <source>
        <dbReference type="Proteomes" id="UP001447188"/>
    </source>
</evidence>
<feature type="compositionally biased region" description="Low complexity" evidence="5">
    <location>
        <begin position="60"/>
        <end position="76"/>
    </location>
</feature>
<sequence>MPVPFPDPSPLKDSRPPFPAPVRSRTLPILILSSASNDGGIGNHPVSDDVFHKSTSDSVPPQQHSPQHPSSIHPSSYTVSTSTIAPSTPSQSLSGKINGSTTSEYPIGDDTPRPQFRHWRPHSISSFPPVDRFTLAGVLHSTVSTHQPNRDGYINKLDGDERNTTILPPYISPADSPTDRPSTPFPGRFQDTDGLEAMVRGQSNIDWGEKLRTTSPESYQGGTSPARESQEEPVDSNLISREDEITHESVERSISAVMATESNSRSRKATQRLGLFRENEQAIEERGREKQRREEKEREKEKDRQEKNRAKGTEREERKKATEGKEQGFRVSLVTEAGENEKKLRQESSGSLSVSRTKDDKYSPSSCDELSASKAVPGDTPSPASHFVSSDAGPVVSFDITGPAFGSSSSRSTQRSIDSSTVAAAPSGISASIVVQEPLSDPLRGGQDLSIKIPQKPTGHVRIVPANQAEDDEDDDEESDKDEISSALYFPHSTPLAVQDSTIVPKKESSITGQPVRKDTDITRDDIPSAPRDTGPEFDLSIQSGEDEYHYHAGRRNRTNTDDEYSSYHSNNEGYSSAASGFSEYSDSNDDFSGDEIGQDGSEIDTTPTATPVTQRRDPKHDHYSHGQAANKSHSHSTPTGMVPQVPLGAVELKPYNHQVGGHTALFRFSRRAVCKSLSNRENEFYEAVEKRHPELLGFLPKYIGVLNVTFRKAPKKKRPKKEIENGSGEMNTNNEVGTSTTTPAVGDTNNTKSLLVGLEFAKEPNFVTTSGNGTGNLAPPLPQVVFENNRHIIPENLFRFSTSAPSSSKSSVNGDKSPSSGNGARHSRDGDITGGDETSGAEPGDGGNLKPVPKNLSSWGATSVNRKLQEQVLREVFGPPPMHTHHHPHGPHSRSRSHHNSHHHRHQHDSSDAAGHCNRTGFRRSSTDLGPSHSYDSIPADRRIKFLRDDVDRKYSSSTDVRELSKRNARDLDDNDLPERPSTSSLDVSTFRGDRGPKSRLSRRQSSGSMRRRAKKRVSLSPHGDFGAEDDGYGGDREDEVFTMDDDDATPGKLSWAEKCMSRRPSPVAIAESIRPPPEHPSPGAQAATDPTTTPPQPAAPETSTVGAEVQQSPEQPSERVEHFLLLEDLTAGMRRPCVLDLKMGTRQYGVEASEKKRQSQASKCALTTSRDLGVRLCGMQVWNAKSNSYIFEDKYFGRDLKAGREFQSALTRFLYDGKAEKSILRHIPTILEKLRALEVMIRGLPGYRFYASSLLMLYDGMDHDRQIDLKIVDFANCVTAEDSLSSTVCPPKDPIGVDRGYLRGLRTLQKYIQSIWRDARGDEWVERGEEGHVGGGHQREEISLGWDIMEDLGGVST</sequence>
<dbReference type="PANTHER" id="PTHR12400">
    <property type="entry name" value="INOSITOL POLYPHOSPHATE KINASE"/>
    <property type="match status" value="1"/>
</dbReference>
<feature type="compositionally biased region" description="Basic residues" evidence="5">
    <location>
        <begin position="884"/>
        <end position="908"/>
    </location>
</feature>
<proteinExistence type="inferred from homology"/>
<accession>A0ABR3GFS9</accession>
<feature type="compositionally biased region" description="Polar residues" evidence="5">
    <location>
        <begin position="77"/>
        <end position="104"/>
    </location>
</feature>
<feature type="compositionally biased region" description="Polar residues" evidence="5">
    <location>
        <begin position="567"/>
        <end position="586"/>
    </location>
</feature>
<feature type="region of interest" description="Disordered" evidence="5">
    <location>
        <begin position="34"/>
        <end position="125"/>
    </location>
</feature>
<feature type="compositionally biased region" description="Basic and acidic residues" evidence="5">
    <location>
        <begin position="615"/>
        <end position="625"/>
    </location>
</feature>
<feature type="compositionally biased region" description="Acidic residues" evidence="5">
    <location>
        <begin position="587"/>
        <end position="598"/>
    </location>
</feature>
<feature type="compositionally biased region" description="Polar residues" evidence="5">
    <location>
        <begin position="729"/>
        <end position="751"/>
    </location>
</feature>
<evidence type="ECO:0000313" key="6">
    <source>
        <dbReference type="EMBL" id="KAL0634391.1"/>
    </source>
</evidence>
<keyword evidence="2 4" id="KW-0808">Transferase</keyword>
<feature type="compositionally biased region" description="Polar residues" evidence="5">
    <location>
        <begin position="604"/>
        <end position="614"/>
    </location>
</feature>
<feature type="compositionally biased region" description="Acidic residues" evidence="5">
    <location>
        <begin position="469"/>
        <end position="481"/>
    </location>
</feature>
<feature type="compositionally biased region" description="Basic and acidic residues" evidence="5">
    <location>
        <begin position="240"/>
        <end position="251"/>
    </location>
</feature>
<evidence type="ECO:0000256" key="2">
    <source>
        <dbReference type="ARBA" id="ARBA00022679"/>
    </source>
</evidence>